<gene>
    <name evidence="1" type="ORF">Gohar_024878</name>
</gene>
<evidence type="ECO:0000313" key="2">
    <source>
        <dbReference type="Proteomes" id="UP000593560"/>
    </source>
</evidence>
<dbReference type="EMBL" id="JABFAD010000009">
    <property type="protein sequence ID" value="MBA0809206.1"/>
    <property type="molecule type" value="Genomic_DNA"/>
</dbReference>
<dbReference type="AlphaFoldDB" id="A0A7J9HH89"/>
<accession>A0A7J9HH89</accession>
<reference evidence="1 2" key="1">
    <citation type="journal article" date="2019" name="Genome Biol. Evol.">
        <title>Insights into the evolution of the New World diploid cottons (Gossypium, subgenus Houzingenia) based on genome sequencing.</title>
        <authorList>
            <person name="Grover C.E."/>
            <person name="Arick M.A. 2nd"/>
            <person name="Thrash A."/>
            <person name="Conover J.L."/>
            <person name="Sanders W.S."/>
            <person name="Peterson D.G."/>
            <person name="Frelichowski J.E."/>
            <person name="Scheffler J.A."/>
            <person name="Scheffler B.E."/>
            <person name="Wendel J.F."/>
        </authorList>
    </citation>
    <scope>NUCLEOTIDE SEQUENCE [LARGE SCALE GENOMIC DNA]</scope>
    <source>
        <strain evidence="1">0</strain>
        <tissue evidence="1">Leaf</tissue>
    </source>
</reference>
<comment type="caution">
    <text evidence="1">The sequence shown here is derived from an EMBL/GenBank/DDBJ whole genome shotgun (WGS) entry which is preliminary data.</text>
</comment>
<proteinExistence type="predicted"/>
<dbReference type="Proteomes" id="UP000593560">
    <property type="component" value="Unassembled WGS sequence"/>
</dbReference>
<keyword evidence="2" id="KW-1185">Reference proteome</keyword>
<organism evidence="1 2">
    <name type="scientific">Gossypium harknessii</name>
    <dbReference type="NCBI Taxonomy" id="34285"/>
    <lineage>
        <taxon>Eukaryota</taxon>
        <taxon>Viridiplantae</taxon>
        <taxon>Streptophyta</taxon>
        <taxon>Embryophyta</taxon>
        <taxon>Tracheophyta</taxon>
        <taxon>Spermatophyta</taxon>
        <taxon>Magnoliopsida</taxon>
        <taxon>eudicotyledons</taxon>
        <taxon>Gunneridae</taxon>
        <taxon>Pentapetalae</taxon>
        <taxon>rosids</taxon>
        <taxon>malvids</taxon>
        <taxon>Malvales</taxon>
        <taxon>Malvaceae</taxon>
        <taxon>Malvoideae</taxon>
        <taxon>Gossypium</taxon>
    </lineage>
</organism>
<evidence type="ECO:0000313" key="1">
    <source>
        <dbReference type="EMBL" id="MBA0809206.1"/>
    </source>
</evidence>
<protein>
    <submittedName>
        <fullName evidence="1">Uncharacterized protein</fullName>
    </submittedName>
</protein>
<name>A0A7J9HH89_9ROSI</name>
<sequence>MKHCIKWPEGWDFLSPSCYGTLQERRELNQK</sequence>